<evidence type="ECO:0000313" key="1">
    <source>
        <dbReference type="EMBL" id="KAK0713546.1"/>
    </source>
</evidence>
<dbReference type="PANTHER" id="PTHR43068:SF1">
    <property type="entry name" value="SLR1854 PROTEIN"/>
    <property type="match status" value="1"/>
</dbReference>
<accession>A0AA40ACX1</accession>
<comment type="caution">
    <text evidence="1">The sequence shown here is derived from an EMBL/GenBank/DDBJ whole genome shotgun (WGS) entry which is preliminary data.</text>
</comment>
<organism evidence="1 2">
    <name type="scientific">Lasiosphaeria miniovina</name>
    <dbReference type="NCBI Taxonomy" id="1954250"/>
    <lineage>
        <taxon>Eukaryota</taxon>
        <taxon>Fungi</taxon>
        <taxon>Dikarya</taxon>
        <taxon>Ascomycota</taxon>
        <taxon>Pezizomycotina</taxon>
        <taxon>Sordariomycetes</taxon>
        <taxon>Sordariomycetidae</taxon>
        <taxon>Sordariales</taxon>
        <taxon>Lasiosphaeriaceae</taxon>
        <taxon>Lasiosphaeria</taxon>
    </lineage>
</organism>
<keyword evidence="2" id="KW-1185">Reference proteome</keyword>
<dbReference type="PANTHER" id="PTHR43068">
    <property type="entry name" value="SLR1854 PROTEIN"/>
    <property type="match status" value="1"/>
</dbReference>
<reference evidence="1" key="1">
    <citation type="submission" date="2023-06" db="EMBL/GenBank/DDBJ databases">
        <title>Genome-scale phylogeny and comparative genomics of the fungal order Sordariales.</title>
        <authorList>
            <consortium name="Lawrence Berkeley National Laboratory"/>
            <person name="Hensen N."/>
            <person name="Bonometti L."/>
            <person name="Westerberg I."/>
            <person name="Brannstrom I.O."/>
            <person name="Guillou S."/>
            <person name="Cros-Aarteil S."/>
            <person name="Calhoun S."/>
            <person name="Haridas S."/>
            <person name="Kuo A."/>
            <person name="Mondo S."/>
            <person name="Pangilinan J."/>
            <person name="Riley R."/>
            <person name="LaButti K."/>
            <person name="Andreopoulos B."/>
            <person name="Lipzen A."/>
            <person name="Chen C."/>
            <person name="Yanf M."/>
            <person name="Daum C."/>
            <person name="Ng V."/>
            <person name="Clum A."/>
            <person name="Steindorff A."/>
            <person name="Ohm R."/>
            <person name="Martin F."/>
            <person name="Silar P."/>
            <person name="Natvig D."/>
            <person name="Lalanne C."/>
            <person name="Gautier V."/>
            <person name="Ament-velasquez S.L."/>
            <person name="Kruys A."/>
            <person name="Hutchinson M.I."/>
            <person name="Powell A.J."/>
            <person name="Barry K."/>
            <person name="Miller A.N."/>
            <person name="Grigoriev I.V."/>
            <person name="Debuchy R."/>
            <person name="Gladieux P."/>
            <person name="Thoren M.H."/>
            <person name="Johannesson H."/>
        </authorList>
    </citation>
    <scope>NUCLEOTIDE SEQUENCE</scope>
    <source>
        <strain evidence="1">SMH2392-1A</strain>
    </source>
</reference>
<dbReference type="InterPro" id="IPR032633">
    <property type="entry name" value="ThiJ-like"/>
</dbReference>
<dbReference type="RefSeq" id="XP_060294869.1">
    <property type="nucleotide sequence ID" value="XM_060440154.1"/>
</dbReference>
<evidence type="ECO:0000313" key="2">
    <source>
        <dbReference type="Proteomes" id="UP001172101"/>
    </source>
</evidence>
<dbReference type="Proteomes" id="UP001172101">
    <property type="component" value="Unassembled WGS sequence"/>
</dbReference>
<name>A0AA40ACX1_9PEZI</name>
<dbReference type="AlphaFoldDB" id="A0AA40ACX1"/>
<dbReference type="Pfam" id="PF17124">
    <property type="entry name" value="ThiJ_like"/>
    <property type="match status" value="1"/>
</dbReference>
<proteinExistence type="predicted"/>
<dbReference type="EMBL" id="JAUIRO010000005">
    <property type="protein sequence ID" value="KAK0713546.1"/>
    <property type="molecule type" value="Genomic_DNA"/>
</dbReference>
<protein>
    <submittedName>
        <fullName evidence="1">Class I glutamine amidotransferase-like protein</fullName>
    </submittedName>
</protein>
<dbReference type="SUPFAM" id="SSF52317">
    <property type="entry name" value="Class I glutamine amidotransferase-like"/>
    <property type="match status" value="1"/>
</dbReference>
<keyword evidence="1" id="KW-0315">Glutamine amidotransferase</keyword>
<dbReference type="Gene3D" id="3.40.50.880">
    <property type="match status" value="1"/>
</dbReference>
<gene>
    <name evidence="1" type="ORF">B0T26DRAFT_677865</name>
</gene>
<dbReference type="InterPro" id="IPR029062">
    <property type="entry name" value="Class_I_gatase-like"/>
</dbReference>
<dbReference type="GeneID" id="85323424"/>
<sequence>MVQVLIMMADYGHDPTETAVPYHAFKNAGFHVNFATETGNTPACDKRMLEGLTQKVLGAKRSTVTLYTAMTQTLEWTLPRSWTAAAFTLAPFDLVFLPGGHDKAVRQLIDSACARRLLADFFPGTRKPSARAAAAVCHGVLALAGACDAATGRSVLADCATTALPARFEQLAFWGTRLFLGDYYKTYGVGSEDVEPSVRKALADPKQYKNSLSPLPFVVEDTQFNYISARFPGDVELMASRIVDLMHNIDQTPSIPGV</sequence>